<evidence type="ECO:0000313" key="1">
    <source>
        <dbReference type="EMBL" id="GGG37824.1"/>
    </source>
</evidence>
<accession>A0A8J2ZCN2</accession>
<dbReference type="EMBL" id="BMKS01000007">
    <property type="protein sequence ID" value="GGG37824.1"/>
    <property type="molecule type" value="Genomic_DNA"/>
</dbReference>
<sequence>MSGPGPMALRRRDDGAFDFEFHRRRALLRRMWQDLLVRASTPVRRGIHRALAVGAPLSARRREAAARPFSGQ</sequence>
<name>A0A8J2ZCN2_9PROT</name>
<organism evidence="1 2">
    <name type="scientific">Caldovatus sediminis</name>
    <dbReference type="NCBI Taxonomy" id="2041189"/>
    <lineage>
        <taxon>Bacteria</taxon>
        <taxon>Pseudomonadati</taxon>
        <taxon>Pseudomonadota</taxon>
        <taxon>Alphaproteobacteria</taxon>
        <taxon>Acetobacterales</taxon>
        <taxon>Roseomonadaceae</taxon>
        <taxon>Caldovatus</taxon>
    </lineage>
</organism>
<proteinExistence type="predicted"/>
<evidence type="ECO:0000313" key="2">
    <source>
        <dbReference type="Proteomes" id="UP000597507"/>
    </source>
</evidence>
<dbReference type="Proteomes" id="UP000597507">
    <property type="component" value="Unassembled WGS sequence"/>
</dbReference>
<gene>
    <name evidence="1" type="ORF">GCM10010964_27090</name>
</gene>
<comment type="caution">
    <text evidence="1">The sequence shown here is derived from an EMBL/GenBank/DDBJ whole genome shotgun (WGS) entry which is preliminary data.</text>
</comment>
<protein>
    <submittedName>
        <fullName evidence="1">Uncharacterized protein</fullName>
    </submittedName>
</protein>
<reference evidence="1 2" key="1">
    <citation type="journal article" date="2014" name="Int. J. Syst. Evol. Microbiol.">
        <title>Complete genome sequence of Corynebacterium casei LMG S-19264T (=DSM 44701T), isolated from a smear-ripened cheese.</title>
        <authorList>
            <consortium name="US DOE Joint Genome Institute (JGI-PGF)"/>
            <person name="Walter F."/>
            <person name="Albersmeier A."/>
            <person name="Kalinowski J."/>
            <person name="Ruckert C."/>
        </authorList>
    </citation>
    <scope>NUCLEOTIDE SEQUENCE [LARGE SCALE GENOMIC DNA]</scope>
    <source>
        <strain evidence="1 2">CGMCC 1.16330</strain>
    </source>
</reference>
<keyword evidence="2" id="KW-1185">Reference proteome</keyword>
<dbReference type="AlphaFoldDB" id="A0A8J2ZCN2"/>